<feature type="domain" description="Beta-ketoacyl-[acyl-carrier-protein] synthase III N-terminal" evidence="11">
    <location>
        <begin position="117"/>
        <end position="194"/>
    </location>
</feature>
<gene>
    <name evidence="12" type="ORF">GCM10010319_50160</name>
</gene>
<reference evidence="12 13" key="1">
    <citation type="journal article" date="2019" name="Int. J. Syst. Evol. Microbiol.">
        <title>The Global Catalogue of Microorganisms (GCM) 10K type strain sequencing project: providing services to taxonomists for standard genome sequencing and annotation.</title>
        <authorList>
            <consortium name="The Broad Institute Genomics Platform"/>
            <consortium name="The Broad Institute Genome Sequencing Center for Infectious Disease"/>
            <person name="Wu L."/>
            <person name="Ma J."/>
        </authorList>
    </citation>
    <scope>NUCLEOTIDE SEQUENCE [LARGE SCALE GENOMIC DNA]</scope>
    <source>
        <strain evidence="12 13">JCM 4565</strain>
    </source>
</reference>
<proteinExistence type="inferred from homology"/>
<sequence>MGIAMLIRRTAAQDVGILGIGAYRPHRVVGNDEVAARTGRTAEWIERRTGIVERRYAAADETVVDMAVEAARKAAADAGVAPDAVDAVVLASMSGMRQTPGGAAEIADRLGTRAAAFDLNAACAGFCYALALAASSVRDGSARHVLVIGSDKMTDIVGPEDPSTAILFADGAGAMVVGPREEDGMGPVVWGSDGSRGGLIAHSADWLRYRDSPGTEWPTMRMAGPEVFRWAMEEMPEVARRALDAAGVRPADLGAFVPHQANLRMIEAVAGRLELPAHVAVARDVVNAGNTSAASIPLAVARLRESGTVGRGDLALFLGFGAGLTWGAQVVRLP</sequence>
<evidence type="ECO:0000256" key="6">
    <source>
        <dbReference type="ARBA" id="ARBA00022832"/>
    </source>
</evidence>
<keyword evidence="8" id="KW-0275">Fatty acid biosynthesis</keyword>
<evidence type="ECO:0000256" key="2">
    <source>
        <dbReference type="ARBA" id="ARBA00008642"/>
    </source>
</evidence>
<dbReference type="Gene3D" id="3.40.47.10">
    <property type="match status" value="2"/>
</dbReference>
<keyword evidence="7" id="KW-0443">Lipid metabolism</keyword>
<evidence type="ECO:0000256" key="3">
    <source>
        <dbReference type="ARBA" id="ARBA00022490"/>
    </source>
</evidence>
<dbReference type="Pfam" id="PF08541">
    <property type="entry name" value="ACP_syn_III_C"/>
    <property type="match status" value="1"/>
</dbReference>
<comment type="caution">
    <text evidence="12">The sequence shown here is derived from an EMBL/GenBank/DDBJ whole genome shotgun (WGS) entry which is preliminary data.</text>
</comment>
<dbReference type="Pfam" id="PF08545">
    <property type="entry name" value="ACP_syn_III"/>
    <property type="match status" value="1"/>
</dbReference>
<evidence type="ECO:0000256" key="8">
    <source>
        <dbReference type="ARBA" id="ARBA00023160"/>
    </source>
</evidence>
<evidence type="ECO:0000256" key="1">
    <source>
        <dbReference type="ARBA" id="ARBA00005189"/>
    </source>
</evidence>
<dbReference type="InterPro" id="IPR016039">
    <property type="entry name" value="Thiolase-like"/>
</dbReference>
<dbReference type="InterPro" id="IPR013751">
    <property type="entry name" value="ACP_syn_III_N"/>
</dbReference>
<dbReference type="PANTHER" id="PTHR34069:SF2">
    <property type="entry name" value="BETA-KETOACYL-[ACYL-CARRIER-PROTEIN] SYNTHASE III"/>
    <property type="match status" value="1"/>
</dbReference>
<dbReference type="InterPro" id="IPR004655">
    <property type="entry name" value="FabH"/>
</dbReference>
<dbReference type="SUPFAM" id="SSF53901">
    <property type="entry name" value="Thiolase-like"/>
    <property type="match status" value="1"/>
</dbReference>
<evidence type="ECO:0000256" key="9">
    <source>
        <dbReference type="ARBA" id="ARBA00023315"/>
    </source>
</evidence>
<name>A0ABN0XK40_9ACTN</name>
<feature type="domain" description="Beta-ketoacyl-[acyl-carrier-protein] synthase III C-terminal" evidence="10">
    <location>
        <begin position="243"/>
        <end position="332"/>
    </location>
</feature>
<keyword evidence="3" id="KW-0963">Cytoplasm</keyword>
<dbReference type="NCBIfam" id="TIGR00747">
    <property type="entry name" value="fabH"/>
    <property type="match status" value="1"/>
</dbReference>
<keyword evidence="6" id="KW-0276">Fatty acid metabolism</keyword>
<evidence type="ECO:0000313" key="12">
    <source>
        <dbReference type="EMBL" id="GAA0366229.1"/>
    </source>
</evidence>
<evidence type="ECO:0000259" key="11">
    <source>
        <dbReference type="Pfam" id="PF08545"/>
    </source>
</evidence>
<protein>
    <submittedName>
        <fullName evidence="12">Ketoacyl-ACP synthase III</fullName>
    </submittedName>
</protein>
<keyword evidence="9" id="KW-0012">Acyltransferase</keyword>
<evidence type="ECO:0000259" key="10">
    <source>
        <dbReference type="Pfam" id="PF08541"/>
    </source>
</evidence>
<organism evidence="12 13">
    <name type="scientific">Streptomyces blastmyceticus</name>
    <dbReference type="NCBI Taxonomy" id="68180"/>
    <lineage>
        <taxon>Bacteria</taxon>
        <taxon>Bacillati</taxon>
        <taxon>Actinomycetota</taxon>
        <taxon>Actinomycetes</taxon>
        <taxon>Kitasatosporales</taxon>
        <taxon>Streptomycetaceae</taxon>
        <taxon>Streptomyces</taxon>
    </lineage>
</organism>
<keyword evidence="4" id="KW-0444">Lipid biosynthesis</keyword>
<keyword evidence="5" id="KW-0808">Transferase</keyword>
<accession>A0ABN0XK40</accession>
<comment type="pathway">
    <text evidence="1">Lipid metabolism.</text>
</comment>
<evidence type="ECO:0000313" key="13">
    <source>
        <dbReference type="Proteomes" id="UP001500063"/>
    </source>
</evidence>
<dbReference type="InterPro" id="IPR013747">
    <property type="entry name" value="ACP_syn_III_C"/>
</dbReference>
<dbReference type="PANTHER" id="PTHR34069">
    <property type="entry name" value="3-OXOACYL-[ACYL-CARRIER-PROTEIN] SYNTHASE 3"/>
    <property type="match status" value="1"/>
</dbReference>
<evidence type="ECO:0000256" key="4">
    <source>
        <dbReference type="ARBA" id="ARBA00022516"/>
    </source>
</evidence>
<keyword evidence="13" id="KW-1185">Reference proteome</keyword>
<dbReference type="EMBL" id="BAAABW010000026">
    <property type="protein sequence ID" value="GAA0366229.1"/>
    <property type="molecule type" value="Genomic_DNA"/>
</dbReference>
<dbReference type="NCBIfam" id="NF006829">
    <property type="entry name" value="PRK09352.1"/>
    <property type="match status" value="1"/>
</dbReference>
<comment type="similarity">
    <text evidence="2">Belongs to the thiolase-like superfamily. FabH family.</text>
</comment>
<evidence type="ECO:0000256" key="7">
    <source>
        <dbReference type="ARBA" id="ARBA00023098"/>
    </source>
</evidence>
<evidence type="ECO:0000256" key="5">
    <source>
        <dbReference type="ARBA" id="ARBA00022679"/>
    </source>
</evidence>
<dbReference type="CDD" id="cd00830">
    <property type="entry name" value="KAS_III"/>
    <property type="match status" value="1"/>
</dbReference>
<dbReference type="Proteomes" id="UP001500063">
    <property type="component" value="Unassembled WGS sequence"/>
</dbReference>